<evidence type="ECO:0000256" key="4">
    <source>
        <dbReference type="ARBA" id="ARBA00023125"/>
    </source>
</evidence>
<comment type="similarity">
    <text evidence="7">Belongs to the orthopoxvirus OPG079 family.</text>
</comment>
<evidence type="ECO:0000256" key="3">
    <source>
        <dbReference type="ARBA" id="ARBA00023067"/>
    </source>
</evidence>
<dbReference type="Proteomes" id="UP000315116">
    <property type="component" value="Segment"/>
</dbReference>
<keyword evidence="4" id="KW-0238">DNA-binding</keyword>
<feature type="compositionally biased region" description="Basic and acidic residues" evidence="9">
    <location>
        <begin position="1"/>
        <end position="11"/>
    </location>
</feature>
<comment type="function">
    <text evidence="6">Plays an essential role in viral DNA replication. Binds to ssDNA with high affinity and localizes to cytoplasmic factories where nascent viral genomes accumulate. May disrupt loops, hairpins and other secondary structures present on ssDNA to reduce and eliminate pausing of viral DNA polymerase at specific sites during elongation.</text>
</comment>
<dbReference type="GO" id="GO:0003697">
    <property type="term" value="F:single-stranded DNA binding"/>
    <property type="evidence" value="ECO:0007669"/>
    <property type="project" value="InterPro"/>
</dbReference>
<sequence length="293" mass="33794">MKNNLNEEKSTMSKKSSKLIQRKNTNDEESKFNCIQALEHAKSLSTKHNKIIKSVKLSQTQYKNSNNISVTLEPEYKSKLVTPFIILEGEGKIYHNKNDNYNRTEPYFLKIRPISMNPILYQIMECIYSDLNYLDPENTIGEKTFKDCNIYINGNNIMSAEVKYLENGKEVKNSEKLTVAKEIKELIKKDIQLIKAVLVAYSFTDNGNNCKIGFRLKTLIMEKICKTTLIDTNGEVITIVTSCGDEDDEDEDSETCKKIQRMRVDGKKKYNKKVVECEEDDECEEEQSLFSLP</sequence>
<evidence type="ECO:0000256" key="7">
    <source>
        <dbReference type="ARBA" id="ARBA00034757"/>
    </source>
</evidence>
<dbReference type="GO" id="GO:0030430">
    <property type="term" value="C:host cell cytoplasm"/>
    <property type="evidence" value="ECO:0007669"/>
    <property type="project" value="UniProtKB-SubCell"/>
</dbReference>
<keyword evidence="3" id="KW-0226">DNA condensation</keyword>
<feature type="region of interest" description="Disordered" evidence="9">
    <location>
        <begin position="1"/>
        <end position="25"/>
    </location>
</feature>
<dbReference type="Pfam" id="PF04661">
    <property type="entry name" value="Pox_I3"/>
    <property type="match status" value="1"/>
</dbReference>
<accession>A0A1V0S7U8</accession>
<comment type="subcellular location">
    <subcellularLocation>
        <location evidence="1">Host cytoplasm</location>
    </subcellularLocation>
</comment>
<proteinExistence type="inferred from homology"/>
<keyword evidence="2" id="KW-0244">Early protein</keyword>
<gene>
    <name evidence="10" type="primary">SWPV1-104</name>
</gene>
<evidence type="ECO:0000256" key="5">
    <source>
        <dbReference type="ARBA" id="ARBA00023200"/>
    </source>
</evidence>
<evidence type="ECO:0000256" key="2">
    <source>
        <dbReference type="ARBA" id="ARBA00022518"/>
    </source>
</evidence>
<evidence type="ECO:0000256" key="8">
    <source>
        <dbReference type="ARBA" id="ARBA00034817"/>
    </source>
</evidence>
<evidence type="ECO:0000313" key="11">
    <source>
        <dbReference type="Proteomes" id="UP000315116"/>
    </source>
</evidence>
<keyword evidence="5" id="KW-1035">Host cytoplasm</keyword>
<dbReference type="GO" id="GO:0030261">
    <property type="term" value="P:chromosome condensation"/>
    <property type="evidence" value="ECO:0007669"/>
    <property type="project" value="UniProtKB-KW"/>
</dbReference>
<protein>
    <recommendedName>
        <fullName evidence="8">Protein OPG079</fullName>
    </recommendedName>
</protein>
<name>A0A1V0S7U8_CNPV</name>
<dbReference type="EMBL" id="KX857216">
    <property type="protein sequence ID" value="ARF02705.1"/>
    <property type="molecule type" value="Genomic_DNA"/>
</dbReference>
<evidence type="ECO:0000256" key="1">
    <source>
        <dbReference type="ARBA" id="ARBA00004192"/>
    </source>
</evidence>
<evidence type="ECO:0000313" key="10">
    <source>
        <dbReference type="EMBL" id="ARF02705.1"/>
    </source>
</evidence>
<reference evidence="10 11" key="1">
    <citation type="journal article" date="2017" name="BMC Genomics">
        <title>Genomic characterization of two novel pathogenic avipoxviruses isolated from pacific shearwaters (Ardenna spp.).</title>
        <authorList>
            <person name="Sarker S."/>
            <person name="Das S."/>
            <person name="Lavers J.L."/>
            <person name="Hutton I."/>
            <person name="Helbig K."/>
            <person name="Imbery J."/>
            <person name="Upton C."/>
            <person name="Raidal S.R."/>
        </authorList>
    </citation>
    <scope>NUCLEOTIDE SEQUENCE [LARGE SCALE GENOMIC DNA]</scope>
    <source>
        <strain evidence="10 11">SWPV-1</strain>
    </source>
</reference>
<evidence type="ECO:0000256" key="9">
    <source>
        <dbReference type="SAM" id="MobiDB-lite"/>
    </source>
</evidence>
<evidence type="ECO:0000256" key="6">
    <source>
        <dbReference type="ARBA" id="ARBA00034682"/>
    </source>
</evidence>
<organism evidence="10 11">
    <name type="scientific">Shearwaterpox virus</name>
    <dbReference type="NCBI Taxonomy" id="1974596"/>
    <lineage>
        <taxon>Viruses</taxon>
        <taxon>Varidnaviria</taxon>
        <taxon>Bamfordvirae</taxon>
        <taxon>Nucleocytoviricota</taxon>
        <taxon>Pokkesviricetes</taxon>
        <taxon>Chitovirales</taxon>
        <taxon>Poxviridae</taxon>
        <taxon>Chordopoxvirinae</taxon>
        <taxon>Avipoxvirus</taxon>
        <taxon>Avipoxvirus canarypox</taxon>
        <taxon>Canarypox virus</taxon>
    </lineage>
</organism>
<dbReference type="InterPro" id="IPR006754">
    <property type="entry name" value="Poxvirus_I3_ssDNA-bd"/>
</dbReference>